<accession>X1J2Q6</accession>
<reference evidence="1" key="1">
    <citation type="journal article" date="2014" name="Front. Microbiol.">
        <title>High frequency of phylogenetically diverse reductive dehalogenase-homologous genes in deep subseafloor sedimentary metagenomes.</title>
        <authorList>
            <person name="Kawai M."/>
            <person name="Futagami T."/>
            <person name="Toyoda A."/>
            <person name="Takaki Y."/>
            <person name="Nishi S."/>
            <person name="Hori S."/>
            <person name="Arai W."/>
            <person name="Tsubouchi T."/>
            <person name="Morono Y."/>
            <person name="Uchiyama I."/>
            <person name="Ito T."/>
            <person name="Fujiyama A."/>
            <person name="Inagaki F."/>
            <person name="Takami H."/>
        </authorList>
    </citation>
    <scope>NUCLEOTIDE SEQUENCE</scope>
    <source>
        <strain evidence="1">Expedition CK06-06</strain>
    </source>
</reference>
<organism evidence="1">
    <name type="scientific">marine sediment metagenome</name>
    <dbReference type="NCBI Taxonomy" id="412755"/>
    <lineage>
        <taxon>unclassified sequences</taxon>
        <taxon>metagenomes</taxon>
        <taxon>ecological metagenomes</taxon>
    </lineage>
</organism>
<name>X1J2Q6_9ZZZZ</name>
<dbReference type="EMBL" id="BARU01027862">
    <property type="protein sequence ID" value="GAH64048.1"/>
    <property type="molecule type" value="Genomic_DNA"/>
</dbReference>
<sequence length="96" mass="10961">MNEKRVNKSQIEIGTLRQKTRIPCAFGGGNCLVSYYMDYPETDDPIELIYCLIAKQINRPWFGIEKLLCNAGCPEPRANIFGTWKCKYADGDTHKV</sequence>
<gene>
    <name evidence="1" type="ORF">S03H2_44548</name>
</gene>
<proteinExistence type="predicted"/>
<comment type="caution">
    <text evidence="1">The sequence shown here is derived from an EMBL/GenBank/DDBJ whole genome shotgun (WGS) entry which is preliminary data.</text>
</comment>
<protein>
    <submittedName>
        <fullName evidence="1">Uncharacterized protein</fullName>
    </submittedName>
</protein>
<evidence type="ECO:0000313" key="1">
    <source>
        <dbReference type="EMBL" id="GAH64048.1"/>
    </source>
</evidence>
<dbReference type="AlphaFoldDB" id="X1J2Q6"/>